<feature type="domain" description="PucR C-terminal helix-turn-helix" evidence="2">
    <location>
        <begin position="324"/>
        <end position="381"/>
    </location>
</feature>
<dbReference type="InterPro" id="IPR025736">
    <property type="entry name" value="PucR_C-HTH_dom"/>
</dbReference>
<gene>
    <name evidence="3" type="ORF">IAB26_03225</name>
</gene>
<dbReference type="Gene3D" id="1.10.10.2840">
    <property type="entry name" value="PucR C-terminal helix-turn-helix domain"/>
    <property type="match status" value="1"/>
</dbReference>
<accession>A0A9D1D0I0</accession>
<sequence>MAITMQYIYEMYRTSYALKLLAGQGGMGRQISWVYYSEDRETTSFLYGNELIITTGMLSKSPDWLLAFCKSLIQHQAAGLIVNTGRYLTSIPEEVISYCEENQFPLFSMPWEIHIIDVSRSICGNIQEEEKTEYILSTAFHNAILYPDTKHMYESVLIQHGFLPEDAYQAVCISSASDQQEGETFMSAVPENFSKISSFNSLKYCLIHGSEELILVFCNAEEPRIKEALWDLTGRLTAEQKDVPKIHTGIGRRVNSFYELKDSYEKAHACAMQAARQGRSILCFSELGLKKLLLSIHDHALLQDVIQETIAPILAYDRLHHTEYLKVLRMYIETDCAIQEIANAMYTHRNTINYRIGKIKEILGKDLSSMSEKVLFQTAFYILDLMGEEMETWEEEARETV</sequence>
<dbReference type="InterPro" id="IPR042070">
    <property type="entry name" value="PucR_C-HTH_sf"/>
</dbReference>
<dbReference type="AlphaFoldDB" id="A0A9D1D0I0"/>
<dbReference type="InterPro" id="IPR051448">
    <property type="entry name" value="CdaR-like_regulators"/>
</dbReference>
<feature type="domain" description="Purine catabolism PurC-like" evidence="1">
    <location>
        <begin position="18"/>
        <end position="126"/>
    </location>
</feature>
<evidence type="ECO:0000313" key="4">
    <source>
        <dbReference type="Proteomes" id="UP000886886"/>
    </source>
</evidence>
<dbReference type="InterPro" id="IPR012914">
    <property type="entry name" value="PucR_dom"/>
</dbReference>
<reference evidence="3" key="2">
    <citation type="journal article" date="2021" name="PeerJ">
        <title>Extensive microbial diversity within the chicken gut microbiome revealed by metagenomics and culture.</title>
        <authorList>
            <person name="Gilroy R."/>
            <person name="Ravi A."/>
            <person name="Getino M."/>
            <person name="Pursley I."/>
            <person name="Horton D.L."/>
            <person name="Alikhan N.F."/>
            <person name="Baker D."/>
            <person name="Gharbi K."/>
            <person name="Hall N."/>
            <person name="Watson M."/>
            <person name="Adriaenssens E.M."/>
            <person name="Foster-Nyarko E."/>
            <person name="Jarju S."/>
            <person name="Secka A."/>
            <person name="Antonio M."/>
            <person name="Oren A."/>
            <person name="Chaudhuri R.R."/>
            <person name="La Ragione R."/>
            <person name="Hildebrand F."/>
            <person name="Pallen M.J."/>
        </authorList>
    </citation>
    <scope>NUCLEOTIDE SEQUENCE</scope>
    <source>
        <strain evidence="3">ChiSjej3B21-11622</strain>
    </source>
</reference>
<dbReference type="PANTHER" id="PTHR33744">
    <property type="entry name" value="CARBOHYDRATE DIACID REGULATOR"/>
    <property type="match status" value="1"/>
</dbReference>
<name>A0A9D1D0I0_9FIRM</name>
<dbReference type="Pfam" id="PF07905">
    <property type="entry name" value="PucR"/>
    <property type="match status" value="1"/>
</dbReference>
<organism evidence="3 4">
    <name type="scientific">Candidatus Limivivens merdigallinarum</name>
    <dbReference type="NCBI Taxonomy" id="2840859"/>
    <lineage>
        <taxon>Bacteria</taxon>
        <taxon>Bacillati</taxon>
        <taxon>Bacillota</taxon>
        <taxon>Clostridia</taxon>
        <taxon>Lachnospirales</taxon>
        <taxon>Lachnospiraceae</taxon>
        <taxon>Lachnospiraceae incertae sedis</taxon>
        <taxon>Candidatus Limivivens</taxon>
    </lineage>
</organism>
<dbReference type="EMBL" id="DVFT01000044">
    <property type="protein sequence ID" value="HIQ95553.1"/>
    <property type="molecule type" value="Genomic_DNA"/>
</dbReference>
<reference evidence="3" key="1">
    <citation type="submission" date="2020-10" db="EMBL/GenBank/DDBJ databases">
        <authorList>
            <person name="Gilroy R."/>
        </authorList>
    </citation>
    <scope>NUCLEOTIDE SEQUENCE</scope>
    <source>
        <strain evidence="3">ChiSjej3B21-11622</strain>
    </source>
</reference>
<dbReference type="Proteomes" id="UP000886886">
    <property type="component" value="Unassembled WGS sequence"/>
</dbReference>
<evidence type="ECO:0000259" key="1">
    <source>
        <dbReference type="Pfam" id="PF07905"/>
    </source>
</evidence>
<proteinExistence type="predicted"/>
<dbReference type="PANTHER" id="PTHR33744:SF1">
    <property type="entry name" value="DNA-BINDING TRANSCRIPTIONAL ACTIVATOR ADER"/>
    <property type="match status" value="1"/>
</dbReference>
<evidence type="ECO:0000259" key="2">
    <source>
        <dbReference type="Pfam" id="PF13556"/>
    </source>
</evidence>
<dbReference type="Pfam" id="PF13556">
    <property type="entry name" value="HTH_30"/>
    <property type="match status" value="1"/>
</dbReference>
<evidence type="ECO:0000313" key="3">
    <source>
        <dbReference type="EMBL" id="HIQ95553.1"/>
    </source>
</evidence>
<protein>
    <submittedName>
        <fullName evidence="3">PucR family transcriptional regulator ligand-binding domain-containing protein</fullName>
    </submittedName>
</protein>
<comment type="caution">
    <text evidence="3">The sequence shown here is derived from an EMBL/GenBank/DDBJ whole genome shotgun (WGS) entry which is preliminary data.</text>
</comment>